<dbReference type="SUPFAM" id="SSF52777">
    <property type="entry name" value="CoA-dependent acyltransferases"/>
    <property type="match status" value="1"/>
</dbReference>
<dbReference type="InterPro" id="IPR003016">
    <property type="entry name" value="2-oxoA_DH_lipoyl-BS"/>
</dbReference>
<dbReference type="RefSeq" id="WP_279670921.1">
    <property type="nucleotide sequence ID" value="NZ_JAOCBE010000001.1"/>
</dbReference>
<dbReference type="InterPro" id="IPR011053">
    <property type="entry name" value="Single_hybrid_motif"/>
</dbReference>
<dbReference type="PROSITE" id="PS00189">
    <property type="entry name" value="LIPOYL"/>
    <property type="match status" value="3"/>
</dbReference>
<comment type="cofactor">
    <cofactor evidence="1 9">
        <name>(R)-lipoate</name>
        <dbReference type="ChEBI" id="CHEBI:83088"/>
    </cofactor>
</comment>
<dbReference type="PROSITE" id="PS50968">
    <property type="entry name" value="BIOTINYL_LIPOYL"/>
    <property type="match status" value="3"/>
</dbReference>
<evidence type="ECO:0000256" key="4">
    <source>
        <dbReference type="ARBA" id="ARBA00022679"/>
    </source>
</evidence>
<dbReference type="InterPro" id="IPR050743">
    <property type="entry name" value="2-oxoacid_DH_E2_comp"/>
</dbReference>
<evidence type="ECO:0000313" key="14">
    <source>
        <dbReference type="Proteomes" id="UP001159915"/>
    </source>
</evidence>
<evidence type="ECO:0000256" key="10">
    <source>
        <dbReference type="SAM" id="MobiDB-lite"/>
    </source>
</evidence>
<dbReference type="PANTHER" id="PTHR43178">
    <property type="entry name" value="DIHYDROLIPOAMIDE ACETYLTRANSFERASE COMPONENT OF PYRUVATE DEHYDROGENASE COMPLEX"/>
    <property type="match status" value="1"/>
</dbReference>
<reference evidence="13" key="1">
    <citation type="submission" date="2022-09" db="EMBL/GenBank/DDBJ databases">
        <title>Intensive care unit water sources are persistently colonized with multi-drug resistant bacteria and are the site of extensive horizontal gene transfer of antibiotic resistance genes.</title>
        <authorList>
            <person name="Diorio-Toth L."/>
        </authorList>
    </citation>
    <scope>NUCLEOTIDE SEQUENCE</scope>
    <source>
        <strain evidence="13">GD03920</strain>
    </source>
</reference>
<proteinExistence type="inferred from homology"/>
<evidence type="ECO:0000256" key="1">
    <source>
        <dbReference type="ARBA" id="ARBA00001938"/>
    </source>
</evidence>
<dbReference type="GO" id="GO:0006086">
    <property type="term" value="P:pyruvate decarboxylation to acetyl-CoA"/>
    <property type="evidence" value="ECO:0007669"/>
    <property type="project" value="TreeGrafter"/>
</dbReference>
<feature type="domain" description="Lipoyl-binding" evidence="11">
    <location>
        <begin position="115"/>
        <end position="188"/>
    </location>
</feature>
<gene>
    <name evidence="13" type="ORF">N5C10_15750</name>
</gene>
<dbReference type="InterPro" id="IPR001078">
    <property type="entry name" value="2-oxoacid_DH_actylTfrase"/>
</dbReference>
<dbReference type="InterPro" id="IPR000089">
    <property type="entry name" value="Biotin_lipoyl"/>
</dbReference>
<evidence type="ECO:0000256" key="2">
    <source>
        <dbReference type="ARBA" id="ARBA00007317"/>
    </source>
</evidence>
<dbReference type="FunFam" id="3.30.559.10:FF:000004">
    <property type="entry name" value="Acetyltransferase component of pyruvate dehydrogenase complex"/>
    <property type="match status" value="1"/>
</dbReference>
<dbReference type="Pfam" id="PF02817">
    <property type="entry name" value="E3_binding"/>
    <property type="match status" value="1"/>
</dbReference>
<feature type="domain" description="Lipoyl-binding" evidence="11">
    <location>
        <begin position="1"/>
        <end position="73"/>
    </location>
</feature>
<dbReference type="EMBL" id="JAOCBE010000001">
    <property type="protein sequence ID" value="MDH0970617.1"/>
    <property type="molecule type" value="Genomic_DNA"/>
</dbReference>
<comment type="function">
    <text evidence="7">The pyruvate dehydrogenase complex catalyzes the overall conversion of pyruvate to acetyl-CoA and CO(2). It contains multiple copies of three enzymatic components: pyruvate dehydrogenase (E1), dihydrolipoamide acetyltransferase (E2) and lipoamide dehydrogenase (E3).</text>
</comment>
<dbReference type="Proteomes" id="UP001159915">
    <property type="component" value="Unassembled WGS sequence"/>
</dbReference>
<evidence type="ECO:0000256" key="7">
    <source>
        <dbReference type="ARBA" id="ARBA00025211"/>
    </source>
</evidence>
<dbReference type="SUPFAM" id="SSF47005">
    <property type="entry name" value="Peripheral subunit-binding domain of 2-oxo acid dehydrogenase complex"/>
    <property type="match status" value="1"/>
</dbReference>
<dbReference type="CDD" id="cd06849">
    <property type="entry name" value="lipoyl_domain"/>
    <property type="match status" value="3"/>
</dbReference>
<feature type="domain" description="Peripheral subunit-binding (PSBD)" evidence="12">
    <location>
        <begin position="358"/>
        <end position="395"/>
    </location>
</feature>
<keyword evidence="5 9" id="KW-0450">Lipoyl</keyword>
<keyword evidence="4 9" id="KW-0808">Transferase</keyword>
<comment type="catalytic activity">
    <reaction evidence="8">
        <text>N(6)-[(R)-dihydrolipoyl]-L-lysyl-[protein] + acetyl-CoA = N(6)-[(R)-S(8)-acetyldihydrolipoyl]-L-lysyl-[protein] + CoA</text>
        <dbReference type="Rhea" id="RHEA:17017"/>
        <dbReference type="Rhea" id="RHEA-COMP:10475"/>
        <dbReference type="Rhea" id="RHEA-COMP:10478"/>
        <dbReference type="ChEBI" id="CHEBI:57287"/>
        <dbReference type="ChEBI" id="CHEBI:57288"/>
        <dbReference type="ChEBI" id="CHEBI:83100"/>
        <dbReference type="ChEBI" id="CHEBI:83111"/>
        <dbReference type="EC" id="2.3.1.12"/>
    </reaction>
</comment>
<feature type="compositionally biased region" description="Low complexity" evidence="10">
    <location>
        <begin position="320"/>
        <end position="339"/>
    </location>
</feature>
<dbReference type="GO" id="GO:0005737">
    <property type="term" value="C:cytoplasm"/>
    <property type="evidence" value="ECO:0007669"/>
    <property type="project" value="TreeGrafter"/>
</dbReference>
<dbReference type="Pfam" id="PF00198">
    <property type="entry name" value="2-oxoacid_dh"/>
    <property type="match status" value="1"/>
</dbReference>
<dbReference type="InterPro" id="IPR023213">
    <property type="entry name" value="CAT-like_dom_sf"/>
</dbReference>
<dbReference type="GO" id="GO:0004742">
    <property type="term" value="F:dihydrolipoyllysine-residue acetyltransferase activity"/>
    <property type="evidence" value="ECO:0007669"/>
    <property type="project" value="UniProtKB-EC"/>
</dbReference>
<dbReference type="EC" id="2.3.1.-" evidence="9"/>
<feature type="domain" description="Lipoyl-binding" evidence="11">
    <location>
        <begin position="227"/>
        <end position="300"/>
    </location>
</feature>
<organism evidence="13 14">
    <name type="scientific">Acinetobacter johnsonii</name>
    <dbReference type="NCBI Taxonomy" id="40214"/>
    <lineage>
        <taxon>Bacteria</taxon>
        <taxon>Pseudomonadati</taxon>
        <taxon>Pseudomonadota</taxon>
        <taxon>Gammaproteobacteria</taxon>
        <taxon>Moraxellales</taxon>
        <taxon>Moraxellaceae</taxon>
        <taxon>Acinetobacter</taxon>
    </lineage>
</organism>
<evidence type="ECO:0000256" key="6">
    <source>
        <dbReference type="ARBA" id="ARBA00023315"/>
    </source>
</evidence>
<keyword evidence="6 9" id="KW-0012">Acyltransferase</keyword>
<dbReference type="AlphaFoldDB" id="A0AA42MVK7"/>
<dbReference type="InterPro" id="IPR036625">
    <property type="entry name" value="E3-bd_dom_sf"/>
</dbReference>
<comment type="caution">
    <text evidence="13">The sequence shown here is derived from an EMBL/GenBank/DDBJ whole genome shotgun (WGS) entry which is preliminary data.</text>
</comment>
<dbReference type="PANTHER" id="PTHR43178:SF2">
    <property type="entry name" value="DIHYDROLIPOYLLYSINE-RESIDUE ACETYLTRANSFERASE COMPONENT OF PYRUVATE DEHYDROGENASE COMPLEX"/>
    <property type="match status" value="1"/>
</dbReference>
<evidence type="ECO:0000256" key="9">
    <source>
        <dbReference type="RuleBase" id="RU003423"/>
    </source>
</evidence>
<accession>A0AA42MVK7</accession>
<protein>
    <recommendedName>
        <fullName evidence="9">Dihydrolipoamide acetyltransferase component of pyruvate dehydrogenase complex</fullName>
        <ecNumber evidence="9">2.3.1.-</ecNumber>
    </recommendedName>
</protein>
<evidence type="ECO:0000256" key="5">
    <source>
        <dbReference type="ARBA" id="ARBA00022823"/>
    </source>
</evidence>
<evidence type="ECO:0000259" key="12">
    <source>
        <dbReference type="PROSITE" id="PS51826"/>
    </source>
</evidence>
<sequence length="656" mass="67559">MQITTPDIGVDKAVVAEILVKVGDTIAVDDSVVLLESDKASVEVPSTSAGVVKSILVNLGDSVAEGAALIELEAEGQTEAPAVQAQVDVVQAEEKTAPAAVAETVAPAATTASQVIDVQVPDIGVEKATVGEILVSVGDQIDVDQSILVVESDKATVEVPSTISGTVQSISVQVGDSVKEGVVILTVKTAASVAPVTAEPTQVAAPQATETQPAEAAPQVAAAPAGAVEIAVPDLGVDKAAVAEVLVSVGDTVEKDQSIIVVESDKATVEVPSTTAGVIKAIHVALGQNVSEGVALVTIEGESSSAPAAAPAAASAPAPKAEVKAQPAPAAQSVAAPVSEQGADKLTKAQNDANAKVYAGPAVRKLARELGVVLSEVSASGPHARVMKEDLKAFVKARLTAPQAAPAAQAAAQVSGLPKLPDFTAFGGVEEKVLTRLQQVSIPQLSLNNYIPQVTQFDLADITELEAWRNDLKGNFKKDGISLTIMAFIIKAVAHLLKEERDFAGHLADDGKSVLLRNEIHMGIAVATPDGLTVPVLRNPDQKSIKDIAVELGVLGQKARDKKLSPKDLQGANFTISSLGAIGGTAFTPLVNWPQVAILGISPATMQPVWNGQGFDPKLMLPLSLSYDHRVINGADAARFTNKLTKLLKDIRTLLI</sequence>
<dbReference type="Gene3D" id="3.30.559.10">
    <property type="entry name" value="Chloramphenicol acetyltransferase-like domain"/>
    <property type="match status" value="1"/>
</dbReference>
<dbReference type="SUPFAM" id="SSF51230">
    <property type="entry name" value="Single hybrid motif"/>
    <property type="match status" value="3"/>
</dbReference>
<evidence type="ECO:0000313" key="13">
    <source>
        <dbReference type="EMBL" id="MDH0970617.1"/>
    </source>
</evidence>
<dbReference type="InterPro" id="IPR004167">
    <property type="entry name" value="PSBD"/>
</dbReference>
<evidence type="ECO:0000259" key="11">
    <source>
        <dbReference type="PROSITE" id="PS50968"/>
    </source>
</evidence>
<name>A0AA42MVK7_ACIJO</name>
<dbReference type="Gene3D" id="4.10.320.10">
    <property type="entry name" value="E3-binding domain"/>
    <property type="match status" value="1"/>
</dbReference>
<dbReference type="Pfam" id="PF00364">
    <property type="entry name" value="Biotin_lipoyl"/>
    <property type="match status" value="3"/>
</dbReference>
<evidence type="ECO:0000256" key="8">
    <source>
        <dbReference type="ARBA" id="ARBA00048370"/>
    </source>
</evidence>
<dbReference type="GO" id="GO:0031405">
    <property type="term" value="F:lipoic acid binding"/>
    <property type="evidence" value="ECO:0007669"/>
    <property type="project" value="TreeGrafter"/>
</dbReference>
<dbReference type="Gene3D" id="2.40.50.100">
    <property type="match status" value="3"/>
</dbReference>
<dbReference type="PROSITE" id="PS51826">
    <property type="entry name" value="PSBD"/>
    <property type="match status" value="1"/>
</dbReference>
<feature type="region of interest" description="Disordered" evidence="10">
    <location>
        <begin position="320"/>
        <end position="340"/>
    </location>
</feature>
<comment type="subunit">
    <text evidence="3">Forms a 24-polypeptide structural core with octahedral symmetry.</text>
</comment>
<evidence type="ECO:0000256" key="3">
    <source>
        <dbReference type="ARBA" id="ARBA00011484"/>
    </source>
</evidence>
<comment type="similarity">
    <text evidence="2 9">Belongs to the 2-oxoacid dehydrogenase family.</text>
</comment>